<dbReference type="RefSeq" id="WP_375353420.1">
    <property type="nucleotide sequence ID" value="NZ_JBHHMI010000002.1"/>
</dbReference>
<accession>A0ABV5ANU6</accession>
<proteinExistence type="predicted"/>
<reference evidence="1 2" key="1">
    <citation type="submission" date="2024-09" db="EMBL/GenBank/DDBJ databases">
        <title>Paenibacillus zeirhizospherea sp. nov., isolated from surface of the maize (Zea mays) roots in a horticulture field, Hungary.</title>
        <authorList>
            <person name="Marton D."/>
            <person name="Farkas M."/>
            <person name="Bedics A."/>
            <person name="Toth E."/>
            <person name="Tancsics A."/>
            <person name="Boka K."/>
            <person name="Maroti G."/>
            <person name="Kriszt B."/>
            <person name="Cserhati M."/>
        </authorList>
    </citation>
    <scope>NUCLEOTIDE SEQUENCE [LARGE SCALE GENOMIC DNA]</scope>
    <source>
        <strain evidence="1 2">KCTC 33519</strain>
    </source>
</reference>
<evidence type="ECO:0008006" key="3">
    <source>
        <dbReference type="Google" id="ProtNLM"/>
    </source>
</evidence>
<organism evidence="1 2">
    <name type="scientific">Paenibacillus enshidis</name>
    <dbReference type="NCBI Taxonomy" id="1458439"/>
    <lineage>
        <taxon>Bacteria</taxon>
        <taxon>Bacillati</taxon>
        <taxon>Bacillota</taxon>
        <taxon>Bacilli</taxon>
        <taxon>Bacillales</taxon>
        <taxon>Paenibacillaceae</taxon>
        <taxon>Paenibacillus</taxon>
    </lineage>
</organism>
<comment type="caution">
    <text evidence="1">The sequence shown here is derived from an EMBL/GenBank/DDBJ whole genome shotgun (WGS) entry which is preliminary data.</text>
</comment>
<evidence type="ECO:0000313" key="2">
    <source>
        <dbReference type="Proteomes" id="UP001580346"/>
    </source>
</evidence>
<name>A0ABV5ANU6_9BACL</name>
<gene>
    <name evidence="1" type="ORF">ACE41H_03570</name>
</gene>
<dbReference type="InterPro" id="IPR016181">
    <property type="entry name" value="Acyl_CoA_acyltransferase"/>
</dbReference>
<sequence length="141" mass="15704">MIRIEKMTSCTIDEAVQAWNDGFEGYYFNAATTPEAFLKRMVAEDLSPALTLLAFDGNQPVGIIMHGTRTVQGSCHFTVSPIPGKRTGRVQRMARRSSSAAGREKRRDMPITVKHLIRMAITYPPLCISVKCFLTTLIVNI</sequence>
<dbReference type="SUPFAM" id="SSF55729">
    <property type="entry name" value="Acyl-CoA N-acyltransferases (Nat)"/>
    <property type="match status" value="1"/>
</dbReference>
<protein>
    <recommendedName>
        <fullName evidence="3">N-acetyltransferase domain-containing protein</fullName>
    </recommendedName>
</protein>
<evidence type="ECO:0000313" key="1">
    <source>
        <dbReference type="EMBL" id="MFB5265865.1"/>
    </source>
</evidence>
<dbReference type="Proteomes" id="UP001580346">
    <property type="component" value="Unassembled WGS sequence"/>
</dbReference>
<dbReference type="EMBL" id="JBHHMI010000002">
    <property type="protein sequence ID" value="MFB5265865.1"/>
    <property type="molecule type" value="Genomic_DNA"/>
</dbReference>
<keyword evidence="2" id="KW-1185">Reference proteome</keyword>